<evidence type="ECO:0000313" key="3">
    <source>
        <dbReference type="EMBL" id="TYP88686.1"/>
    </source>
</evidence>
<evidence type="ECO:0000256" key="1">
    <source>
        <dbReference type="SAM" id="Phobius"/>
    </source>
</evidence>
<dbReference type="RefSeq" id="WP_170828923.1">
    <property type="nucleotide sequence ID" value="NZ_CBDIPD010000070.1"/>
</dbReference>
<name>A0A1H2U9U0_9PROT</name>
<protein>
    <submittedName>
        <fullName evidence="2">Uncharacterized protein</fullName>
    </submittedName>
</protein>
<dbReference type="Proteomes" id="UP000324176">
    <property type="component" value="Unassembled WGS sequence"/>
</dbReference>
<dbReference type="Proteomes" id="UP000183454">
    <property type="component" value="Unassembled WGS sequence"/>
</dbReference>
<feature type="transmembrane region" description="Helical" evidence="1">
    <location>
        <begin position="7"/>
        <end position="25"/>
    </location>
</feature>
<keyword evidence="1" id="KW-1133">Transmembrane helix</keyword>
<reference evidence="2 4" key="1">
    <citation type="submission" date="2016-10" db="EMBL/GenBank/DDBJ databases">
        <authorList>
            <person name="de Groot N.N."/>
        </authorList>
    </citation>
    <scope>NUCLEOTIDE SEQUENCE [LARGE SCALE GENOMIC DNA]</scope>
    <source>
        <strain evidence="2 4">Nm110</strain>
    </source>
</reference>
<evidence type="ECO:0000313" key="5">
    <source>
        <dbReference type="Proteomes" id="UP000324176"/>
    </source>
</evidence>
<gene>
    <name evidence="3" type="ORF">BCL69_102040</name>
    <name evidence="2" type="ORF">SAMN05421882_101513</name>
</gene>
<feature type="transmembrane region" description="Helical" evidence="1">
    <location>
        <begin position="31"/>
        <end position="50"/>
    </location>
</feature>
<keyword evidence="1" id="KW-0812">Transmembrane</keyword>
<evidence type="ECO:0000313" key="2">
    <source>
        <dbReference type="EMBL" id="SDW52925.1"/>
    </source>
</evidence>
<organism evidence="2 4">
    <name type="scientific">Nitrosomonas communis</name>
    <dbReference type="NCBI Taxonomy" id="44574"/>
    <lineage>
        <taxon>Bacteria</taxon>
        <taxon>Pseudomonadati</taxon>
        <taxon>Pseudomonadota</taxon>
        <taxon>Betaproteobacteria</taxon>
        <taxon>Nitrosomonadales</taxon>
        <taxon>Nitrosomonadaceae</taxon>
        <taxon>Nitrosomonas</taxon>
    </lineage>
</organism>
<sequence length="54" mass="5923">MIRNPRTKRILSISLFILGGVLIFLAPENAWVGVILLSLGLGIEIAALIFSHHK</sequence>
<proteinExistence type="predicted"/>
<dbReference type="AlphaFoldDB" id="A0A1H2U9U0"/>
<reference evidence="3 5" key="2">
    <citation type="submission" date="2019-07" db="EMBL/GenBank/DDBJ databases">
        <title>Active sludge and wastewater microbial communities from Klosterneuburg, Austria.</title>
        <authorList>
            <person name="Wagner M."/>
        </authorList>
    </citation>
    <scope>NUCLEOTIDE SEQUENCE [LARGE SCALE GENOMIC DNA]</scope>
    <source>
        <strain evidence="3 5">Nm2</strain>
    </source>
</reference>
<accession>A0A1H2U9U0</accession>
<dbReference type="EMBL" id="VNHT01000020">
    <property type="protein sequence ID" value="TYP88686.1"/>
    <property type="molecule type" value="Genomic_DNA"/>
</dbReference>
<keyword evidence="1" id="KW-0472">Membrane</keyword>
<evidence type="ECO:0000313" key="4">
    <source>
        <dbReference type="Proteomes" id="UP000183454"/>
    </source>
</evidence>
<dbReference type="EMBL" id="FNNH01000015">
    <property type="protein sequence ID" value="SDW52925.1"/>
    <property type="molecule type" value="Genomic_DNA"/>
</dbReference>